<dbReference type="Proteomes" id="UP000325440">
    <property type="component" value="Unassembled WGS sequence"/>
</dbReference>
<evidence type="ECO:0000313" key="1">
    <source>
        <dbReference type="EMBL" id="VVC44266.1"/>
    </source>
</evidence>
<gene>
    <name evidence="1" type="ORF">CINCED_3A008855</name>
</gene>
<keyword evidence="2" id="KW-1185">Reference proteome</keyword>
<sequence>MIDPIFIKHWSSRVSQFVYNYQIHFDNPMYLLWPDGVRHDDVLLFLSDAPPYVKKVCTTIKALYSKMTHVICIARGLRRLTENIRSHIPRVDELVAKGQQVFLKTPSRVLLFKTEALPPAPVLTC</sequence>
<evidence type="ECO:0000313" key="2">
    <source>
        <dbReference type="Proteomes" id="UP000325440"/>
    </source>
</evidence>
<reference evidence="1 2" key="1">
    <citation type="submission" date="2019-08" db="EMBL/GenBank/DDBJ databases">
        <authorList>
            <person name="Alioto T."/>
            <person name="Alioto T."/>
            <person name="Gomez Garrido J."/>
        </authorList>
    </citation>
    <scope>NUCLEOTIDE SEQUENCE [LARGE SCALE GENOMIC DNA]</scope>
</reference>
<dbReference type="AlphaFoldDB" id="A0A5E4NPF4"/>
<accession>A0A5E4NPF4</accession>
<organism evidence="1 2">
    <name type="scientific">Cinara cedri</name>
    <dbReference type="NCBI Taxonomy" id="506608"/>
    <lineage>
        <taxon>Eukaryota</taxon>
        <taxon>Metazoa</taxon>
        <taxon>Ecdysozoa</taxon>
        <taxon>Arthropoda</taxon>
        <taxon>Hexapoda</taxon>
        <taxon>Insecta</taxon>
        <taxon>Pterygota</taxon>
        <taxon>Neoptera</taxon>
        <taxon>Paraneoptera</taxon>
        <taxon>Hemiptera</taxon>
        <taxon>Sternorrhyncha</taxon>
        <taxon>Aphidomorpha</taxon>
        <taxon>Aphidoidea</taxon>
        <taxon>Aphididae</taxon>
        <taxon>Lachninae</taxon>
        <taxon>Cinara</taxon>
    </lineage>
</organism>
<proteinExistence type="predicted"/>
<name>A0A5E4NPF4_9HEMI</name>
<dbReference type="EMBL" id="CABPRJ010002377">
    <property type="protein sequence ID" value="VVC44266.1"/>
    <property type="molecule type" value="Genomic_DNA"/>
</dbReference>
<protein>
    <submittedName>
        <fullName evidence="1">Uncharacterized protein</fullName>
    </submittedName>
</protein>
<dbReference type="OrthoDB" id="6625366at2759"/>